<reference evidence="1 2" key="1">
    <citation type="submission" date="2019-11" db="EMBL/GenBank/DDBJ databases">
        <title>Pedobacter sp. HMF7056 Genome sequencing and assembly.</title>
        <authorList>
            <person name="Kang H."/>
            <person name="Kim H."/>
            <person name="Joh K."/>
        </authorList>
    </citation>
    <scope>NUCLEOTIDE SEQUENCE [LARGE SCALE GENOMIC DNA]</scope>
    <source>
        <strain evidence="1 2">HMF7056</strain>
    </source>
</reference>
<protein>
    <submittedName>
        <fullName evidence="1">Uncharacterized protein</fullName>
    </submittedName>
</protein>
<dbReference type="AlphaFoldDB" id="A0A7K1Y0Q9"/>
<gene>
    <name evidence="1" type="ORF">GS398_16125</name>
</gene>
<keyword evidence="2" id="KW-1185">Reference proteome</keyword>
<dbReference type="Proteomes" id="UP000451233">
    <property type="component" value="Unassembled WGS sequence"/>
</dbReference>
<organism evidence="1 2">
    <name type="scientific">Hufsiella ginkgonis</name>
    <dbReference type="NCBI Taxonomy" id="2695274"/>
    <lineage>
        <taxon>Bacteria</taxon>
        <taxon>Pseudomonadati</taxon>
        <taxon>Bacteroidota</taxon>
        <taxon>Sphingobacteriia</taxon>
        <taxon>Sphingobacteriales</taxon>
        <taxon>Sphingobacteriaceae</taxon>
        <taxon>Hufsiella</taxon>
    </lineage>
</organism>
<evidence type="ECO:0000313" key="2">
    <source>
        <dbReference type="Proteomes" id="UP000451233"/>
    </source>
</evidence>
<accession>A0A7K1Y0Q9</accession>
<sequence length="163" mass="18168">MERLDVLNNLGAAITQEKTEIEVGLTSPEFFESVLIKLKLKKPVKKFYLKPLCLGPMIRIARILLAVDLKEVDVKNLLSTGYQLLDKHGEDVARVIVLAIKNNKKKVSRADIDFVLQNYEAKEILSAFRVIVDKMDVSAFTASIALIKGNIKILEDEASPAST</sequence>
<comment type="caution">
    <text evidence="1">The sequence shown here is derived from an EMBL/GenBank/DDBJ whole genome shotgun (WGS) entry which is preliminary data.</text>
</comment>
<name>A0A7K1Y0Q9_9SPHI</name>
<dbReference type="RefSeq" id="WP_160907802.1">
    <property type="nucleotide sequence ID" value="NZ_WVHS01000003.1"/>
</dbReference>
<evidence type="ECO:0000313" key="1">
    <source>
        <dbReference type="EMBL" id="MXV16830.1"/>
    </source>
</evidence>
<dbReference type="EMBL" id="WVHS01000003">
    <property type="protein sequence ID" value="MXV16830.1"/>
    <property type="molecule type" value="Genomic_DNA"/>
</dbReference>
<proteinExistence type="predicted"/>